<dbReference type="Pfam" id="PF01842">
    <property type="entry name" value="ACT"/>
    <property type="match status" value="1"/>
</dbReference>
<dbReference type="InterPro" id="IPR045865">
    <property type="entry name" value="ACT-like_dom_sf"/>
</dbReference>
<feature type="site" description="Essential for prephenate dehydratase activity" evidence="9">
    <location>
        <position position="176"/>
    </location>
</feature>
<reference evidence="12" key="1">
    <citation type="submission" date="2019-09" db="EMBL/GenBank/DDBJ databases">
        <title>Characterisation of the sponge microbiome using genome-centric metagenomics.</title>
        <authorList>
            <person name="Engelberts J.P."/>
            <person name="Robbins S.J."/>
            <person name="De Goeij J.M."/>
            <person name="Aranda M."/>
            <person name="Bell S.C."/>
            <person name="Webster N.S."/>
        </authorList>
    </citation>
    <scope>NUCLEOTIDE SEQUENCE</scope>
    <source>
        <strain evidence="12">SB0662_bin_9</strain>
    </source>
</reference>
<feature type="domain" description="ACT" evidence="11">
    <location>
        <begin position="195"/>
        <end position="273"/>
    </location>
</feature>
<dbReference type="CDD" id="cd04905">
    <property type="entry name" value="ACT_CM-PDT"/>
    <property type="match status" value="1"/>
</dbReference>
<evidence type="ECO:0000313" key="12">
    <source>
        <dbReference type="EMBL" id="MYD88923.1"/>
    </source>
</evidence>
<dbReference type="PANTHER" id="PTHR21022">
    <property type="entry name" value="PREPHENATE DEHYDRATASE P PROTEIN"/>
    <property type="match status" value="1"/>
</dbReference>
<dbReference type="PROSITE" id="PS51171">
    <property type="entry name" value="PREPHENATE_DEHYDR_3"/>
    <property type="match status" value="1"/>
</dbReference>
<dbReference type="Pfam" id="PF00800">
    <property type="entry name" value="PDT"/>
    <property type="match status" value="1"/>
</dbReference>
<evidence type="ECO:0000256" key="6">
    <source>
        <dbReference type="ARBA" id="ARBA00023222"/>
    </source>
</evidence>
<dbReference type="SUPFAM" id="SSF55021">
    <property type="entry name" value="ACT-like"/>
    <property type="match status" value="1"/>
</dbReference>
<organism evidence="12">
    <name type="scientific">Caldilineaceae bacterium SB0662_bin_9</name>
    <dbReference type="NCBI Taxonomy" id="2605258"/>
    <lineage>
        <taxon>Bacteria</taxon>
        <taxon>Bacillati</taxon>
        <taxon>Chloroflexota</taxon>
        <taxon>Caldilineae</taxon>
        <taxon>Caldilineales</taxon>
        <taxon>Caldilineaceae</taxon>
    </lineage>
</organism>
<dbReference type="EC" id="4.2.1.51" evidence="2"/>
<dbReference type="Gene3D" id="3.30.70.260">
    <property type="match status" value="1"/>
</dbReference>
<evidence type="ECO:0000256" key="3">
    <source>
        <dbReference type="ARBA" id="ARBA00021872"/>
    </source>
</evidence>
<dbReference type="EMBL" id="VXPY01000009">
    <property type="protein sequence ID" value="MYD88923.1"/>
    <property type="molecule type" value="Genomic_DNA"/>
</dbReference>
<evidence type="ECO:0000256" key="8">
    <source>
        <dbReference type="ARBA" id="ARBA00047848"/>
    </source>
</evidence>
<dbReference type="PROSITE" id="PS51671">
    <property type="entry name" value="ACT"/>
    <property type="match status" value="1"/>
</dbReference>
<protein>
    <recommendedName>
        <fullName evidence="3">Prephenate dehydratase</fullName>
        <ecNumber evidence="2">4.2.1.51</ecNumber>
    </recommendedName>
</protein>
<comment type="catalytic activity">
    <reaction evidence="8">
        <text>prephenate + H(+) = 3-phenylpyruvate + CO2 + H2O</text>
        <dbReference type="Rhea" id="RHEA:21648"/>
        <dbReference type="ChEBI" id="CHEBI:15377"/>
        <dbReference type="ChEBI" id="CHEBI:15378"/>
        <dbReference type="ChEBI" id="CHEBI:16526"/>
        <dbReference type="ChEBI" id="CHEBI:18005"/>
        <dbReference type="ChEBI" id="CHEBI:29934"/>
        <dbReference type="EC" id="4.2.1.51"/>
    </reaction>
</comment>
<dbReference type="GO" id="GO:0004664">
    <property type="term" value="F:prephenate dehydratase activity"/>
    <property type="evidence" value="ECO:0007669"/>
    <property type="project" value="UniProtKB-EC"/>
</dbReference>
<dbReference type="GO" id="GO:0005737">
    <property type="term" value="C:cytoplasm"/>
    <property type="evidence" value="ECO:0007669"/>
    <property type="project" value="TreeGrafter"/>
</dbReference>
<keyword evidence="5" id="KW-0057">Aromatic amino acid biosynthesis</keyword>
<dbReference type="SUPFAM" id="SSF53850">
    <property type="entry name" value="Periplasmic binding protein-like II"/>
    <property type="match status" value="1"/>
</dbReference>
<feature type="domain" description="Prephenate dehydratase" evidence="10">
    <location>
        <begin position="2"/>
        <end position="183"/>
    </location>
</feature>
<comment type="caution">
    <text evidence="12">The sequence shown here is derived from an EMBL/GenBank/DDBJ whole genome shotgun (WGS) entry which is preliminary data.</text>
</comment>
<gene>
    <name evidence="12" type="ORF">F4Y08_01090</name>
</gene>
<comment type="pathway">
    <text evidence="1">Amino-acid biosynthesis; L-phenylalanine biosynthesis; phenylpyruvate from prephenate: step 1/1.</text>
</comment>
<keyword evidence="4" id="KW-0028">Amino-acid biosynthesis</keyword>
<sequence length="290" mass="31537">MRVAFQGENGAYSHAAILMHFGEDPGIQAVPCRSFAELFAAVDAGEADFGMVPVENSLGGAVTGINDLLLNYDFKASAEILYPVRHNLVVARPPEGSPRDEITHVRSHPQALEQCREYLARQGLAPVDWYDTAGAAKSLVEEPAPGTAALSSLIAANTWNLEIVDRDVADGPGNLTRFLLIGHETAERTEDSKTSVLFAVPDQPGGLVKALQVFSDRNINLTNISSFPRRNRRWNYVFFMEFLGHIEDPIVSEAVTQLLVNTAFLKLLGSFPRAPEPDDLSPGRIAGLGK</sequence>
<evidence type="ECO:0000256" key="1">
    <source>
        <dbReference type="ARBA" id="ARBA00004741"/>
    </source>
</evidence>
<evidence type="ECO:0000256" key="4">
    <source>
        <dbReference type="ARBA" id="ARBA00022605"/>
    </source>
</evidence>
<dbReference type="UniPathway" id="UPA00121">
    <property type="reaction ID" value="UER00345"/>
</dbReference>
<evidence type="ECO:0000256" key="9">
    <source>
        <dbReference type="PIRSR" id="PIRSR001500-2"/>
    </source>
</evidence>
<dbReference type="InterPro" id="IPR002912">
    <property type="entry name" value="ACT_dom"/>
</dbReference>
<name>A0A6B1DQ17_9CHLR</name>
<dbReference type="CDD" id="cd13631">
    <property type="entry name" value="PBP2_Ct-PDT_like"/>
    <property type="match status" value="1"/>
</dbReference>
<dbReference type="Gene3D" id="3.40.190.10">
    <property type="entry name" value="Periplasmic binding protein-like II"/>
    <property type="match status" value="2"/>
</dbReference>
<proteinExistence type="predicted"/>
<dbReference type="InterPro" id="IPR008242">
    <property type="entry name" value="Chor_mutase/pphenate_deHydtase"/>
</dbReference>
<dbReference type="AlphaFoldDB" id="A0A6B1DQ17"/>
<dbReference type="GO" id="GO:0009094">
    <property type="term" value="P:L-phenylalanine biosynthetic process"/>
    <property type="evidence" value="ECO:0007669"/>
    <property type="project" value="UniProtKB-UniPathway"/>
</dbReference>
<evidence type="ECO:0000259" key="10">
    <source>
        <dbReference type="PROSITE" id="PS51171"/>
    </source>
</evidence>
<evidence type="ECO:0000256" key="2">
    <source>
        <dbReference type="ARBA" id="ARBA00013147"/>
    </source>
</evidence>
<accession>A0A6B1DQ17</accession>
<evidence type="ECO:0000256" key="5">
    <source>
        <dbReference type="ARBA" id="ARBA00023141"/>
    </source>
</evidence>
<keyword evidence="7" id="KW-0456">Lyase</keyword>
<keyword evidence="6" id="KW-0584">Phenylalanine biosynthesis</keyword>
<evidence type="ECO:0000256" key="7">
    <source>
        <dbReference type="ARBA" id="ARBA00023239"/>
    </source>
</evidence>
<evidence type="ECO:0000259" key="11">
    <source>
        <dbReference type="PROSITE" id="PS51671"/>
    </source>
</evidence>
<dbReference type="PIRSF" id="PIRSF001500">
    <property type="entry name" value="Chor_mut_pdt_Ppr"/>
    <property type="match status" value="1"/>
</dbReference>
<dbReference type="InterPro" id="IPR001086">
    <property type="entry name" value="Preph_deHydtase"/>
</dbReference>
<dbReference type="PANTHER" id="PTHR21022:SF19">
    <property type="entry name" value="PREPHENATE DEHYDRATASE-RELATED"/>
    <property type="match status" value="1"/>
</dbReference>